<feature type="compositionally biased region" description="Basic and acidic residues" evidence="1">
    <location>
        <begin position="1"/>
        <end position="11"/>
    </location>
</feature>
<keyword evidence="3" id="KW-1185">Reference proteome</keyword>
<protein>
    <recommendedName>
        <fullName evidence="4">SCP domain-containing protein</fullName>
    </recommendedName>
</protein>
<evidence type="ECO:0008006" key="4">
    <source>
        <dbReference type="Google" id="ProtNLM"/>
    </source>
</evidence>
<accession>A0ABN2RED0</accession>
<dbReference type="EMBL" id="BAAAOG010000009">
    <property type="protein sequence ID" value="GAA1967725.1"/>
    <property type="molecule type" value="Genomic_DNA"/>
</dbReference>
<feature type="region of interest" description="Disordered" evidence="1">
    <location>
        <begin position="1"/>
        <end position="29"/>
    </location>
</feature>
<proteinExistence type="predicted"/>
<dbReference type="Proteomes" id="UP001499933">
    <property type="component" value="Unassembled WGS sequence"/>
</dbReference>
<evidence type="ECO:0000313" key="2">
    <source>
        <dbReference type="EMBL" id="GAA1967725.1"/>
    </source>
</evidence>
<reference evidence="2 3" key="1">
    <citation type="journal article" date="2019" name="Int. J. Syst. Evol. Microbiol.">
        <title>The Global Catalogue of Microorganisms (GCM) 10K type strain sequencing project: providing services to taxonomists for standard genome sequencing and annotation.</title>
        <authorList>
            <consortium name="The Broad Institute Genomics Platform"/>
            <consortium name="The Broad Institute Genome Sequencing Center for Infectious Disease"/>
            <person name="Wu L."/>
            <person name="Ma J."/>
        </authorList>
    </citation>
    <scope>NUCLEOTIDE SEQUENCE [LARGE SCALE GENOMIC DNA]</scope>
    <source>
        <strain evidence="2 3">JCM 14901</strain>
    </source>
</reference>
<gene>
    <name evidence="2" type="ORF">GCM10009776_33460</name>
</gene>
<organism evidence="2 3">
    <name type="scientific">Microbacterium deminutum</name>
    <dbReference type="NCBI Taxonomy" id="344164"/>
    <lineage>
        <taxon>Bacteria</taxon>
        <taxon>Bacillati</taxon>
        <taxon>Actinomycetota</taxon>
        <taxon>Actinomycetes</taxon>
        <taxon>Micrococcales</taxon>
        <taxon>Microbacteriaceae</taxon>
        <taxon>Microbacterium</taxon>
    </lineage>
</organism>
<comment type="caution">
    <text evidence="2">The sequence shown here is derived from an EMBL/GenBank/DDBJ whole genome shotgun (WGS) entry which is preliminary data.</text>
</comment>
<evidence type="ECO:0000313" key="3">
    <source>
        <dbReference type="Proteomes" id="UP001499933"/>
    </source>
</evidence>
<name>A0ABN2RED0_9MICO</name>
<evidence type="ECO:0000256" key="1">
    <source>
        <dbReference type="SAM" id="MobiDB-lite"/>
    </source>
</evidence>
<sequence>MVTQIDVERPRARPTGTRSSPRGAGAPLPAAAVMRADSPDVKIARIRDEDRMGPKRPEGWTADDWCAGAVWYGLTYGGEVPTSGVIYVCEWTGSDPGHRQNILHRDNCPELLNTEPLETIDTWEAFRRLQVARELSESGYFRRDLFCELCMRTQHR</sequence>